<dbReference type="RefSeq" id="WP_103787615.1">
    <property type="nucleotide sequence ID" value="NZ_PQVF01000002.1"/>
</dbReference>
<sequence length="210" mass="23299">MKKNLLILAILLFSVSHVFAQKEALVDTITQKICLELKGVNIDKLSADSASNLFEKTMTKVCLEHMGSLMEYYDLMGPNANEAGTQLGNDVAKQLMKSCPAFVDFAMKMAATDETSSSSSAGTESVSSNFNGKLTKVVKGDFYRFICTSEQGLQETFYWLQNCGAEKLLPDPNKYVGKKVKINFTEVSYFIPSEGNYKKIKTMTVFNLVD</sequence>
<comment type="caution">
    <text evidence="2">The sequence shown here is derived from an EMBL/GenBank/DDBJ whole genome shotgun (WGS) entry which is preliminary data.</text>
</comment>
<dbReference type="EMBL" id="PQVF01000002">
    <property type="protein sequence ID" value="POY38382.1"/>
    <property type="molecule type" value="Genomic_DNA"/>
</dbReference>
<evidence type="ECO:0000313" key="2">
    <source>
        <dbReference type="EMBL" id="POY38382.1"/>
    </source>
</evidence>
<dbReference type="Proteomes" id="UP000236893">
    <property type="component" value="Unassembled WGS sequence"/>
</dbReference>
<evidence type="ECO:0000313" key="3">
    <source>
        <dbReference type="Proteomes" id="UP000236893"/>
    </source>
</evidence>
<reference evidence="2 3" key="1">
    <citation type="submission" date="2018-01" db="EMBL/GenBank/DDBJ databases">
        <authorList>
            <person name="Gaut B.S."/>
            <person name="Morton B.R."/>
            <person name="Clegg M.T."/>
            <person name="Duvall M.R."/>
        </authorList>
    </citation>
    <scope>NUCLEOTIDE SEQUENCE [LARGE SCALE GENOMIC DNA]</scope>
    <source>
        <strain evidence="2 3">HR-AV</strain>
    </source>
</reference>
<keyword evidence="3" id="KW-1185">Reference proteome</keyword>
<gene>
    <name evidence="2" type="ORF">C3K47_03005</name>
</gene>
<proteinExistence type="predicted"/>
<organism evidence="2 3">
    <name type="scientific">Solitalea longa</name>
    <dbReference type="NCBI Taxonomy" id="2079460"/>
    <lineage>
        <taxon>Bacteria</taxon>
        <taxon>Pseudomonadati</taxon>
        <taxon>Bacteroidota</taxon>
        <taxon>Sphingobacteriia</taxon>
        <taxon>Sphingobacteriales</taxon>
        <taxon>Sphingobacteriaceae</taxon>
        <taxon>Solitalea</taxon>
    </lineage>
</organism>
<keyword evidence="1" id="KW-0732">Signal</keyword>
<accession>A0A2S5A7Q6</accession>
<feature type="chain" id="PRO_5015521526" evidence="1">
    <location>
        <begin position="21"/>
        <end position="210"/>
    </location>
</feature>
<feature type="signal peptide" evidence="1">
    <location>
        <begin position="1"/>
        <end position="20"/>
    </location>
</feature>
<dbReference type="OrthoDB" id="1352116at2"/>
<evidence type="ECO:0000256" key="1">
    <source>
        <dbReference type="SAM" id="SignalP"/>
    </source>
</evidence>
<protein>
    <submittedName>
        <fullName evidence="2">Uncharacterized protein</fullName>
    </submittedName>
</protein>
<dbReference type="AlphaFoldDB" id="A0A2S5A7Q6"/>
<name>A0A2S5A7Q6_9SPHI</name>